<dbReference type="SMART" id="SM00382">
    <property type="entry name" value="AAA"/>
    <property type="match status" value="1"/>
</dbReference>
<evidence type="ECO:0000313" key="17">
    <source>
        <dbReference type="EMBL" id="KEZ91853.1"/>
    </source>
</evidence>
<proteinExistence type="inferred from homology"/>
<keyword evidence="18" id="KW-1185">Reference proteome</keyword>
<accession>A0A084JSB9</accession>
<dbReference type="PANTHER" id="PTHR43297:SF13">
    <property type="entry name" value="NICKEL ABC TRANSPORTER, ATP-BINDING PROTEIN"/>
    <property type="match status" value="1"/>
</dbReference>
<dbReference type="GO" id="GO:0016887">
    <property type="term" value="F:ATP hydrolysis activity"/>
    <property type="evidence" value="ECO:0007669"/>
    <property type="project" value="InterPro"/>
</dbReference>
<comment type="subcellular location">
    <subcellularLocation>
        <location evidence="1">Cell membrane</location>
        <topology evidence="1">Peripheral membrane protein</topology>
    </subcellularLocation>
</comment>
<dbReference type="GO" id="GO:0005886">
    <property type="term" value="C:plasma membrane"/>
    <property type="evidence" value="ECO:0007669"/>
    <property type="project" value="UniProtKB-SubCell"/>
</dbReference>
<reference evidence="17 18" key="1">
    <citation type="submission" date="2014-07" db="EMBL/GenBank/DDBJ databases">
        <title>Draft genome of Clostridium celerecrescens 152B isolated from sediments associated with methane hydrate from Krishna Godavari basin.</title>
        <authorList>
            <person name="Honkalas V.S."/>
            <person name="Dabir A.P."/>
            <person name="Arora P."/>
            <person name="Dhakephalkar P.K."/>
        </authorList>
    </citation>
    <scope>NUCLEOTIDE SEQUENCE [LARGE SCALE GENOMIC DNA]</scope>
    <source>
        <strain evidence="17 18">152B</strain>
    </source>
</reference>
<evidence type="ECO:0000256" key="5">
    <source>
        <dbReference type="ARBA" id="ARBA00022596"/>
    </source>
</evidence>
<evidence type="ECO:0000256" key="13">
    <source>
        <dbReference type="ARBA" id="ARBA00039098"/>
    </source>
</evidence>
<keyword evidence="7 17" id="KW-0067">ATP-binding</keyword>
<evidence type="ECO:0000256" key="6">
    <source>
        <dbReference type="ARBA" id="ARBA00022741"/>
    </source>
</evidence>
<comment type="catalytic activity">
    <reaction evidence="15">
        <text>Ni(2+)(out) + ATP + H2O = Ni(2+)(in) + ADP + phosphate + H(+)</text>
        <dbReference type="Rhea" id="RHEA:15557"/>
        <dbReference type="ChEBI" id="CHEBI:15377"/>
        <dbReference type="ChEBI" id="CHEBI:15378"/>
        <dbReference type="ChEBI" id="CHEBI:30616"/>
        <dbReference type="ChEBI" id="CHEBI:43474"/>
        <dbReference type="ChEBI" id="CHEBI:49786"/>
        <dbReference type="ChEBI" id="CHEBI:456216"/>
        <dbReference type="EC" id="7.2.2.11"/>
    </reaction>
    <physiologicalReaction direction="left-to-right" evidence="15">
        <dbReference type="Rhea" id="RHEA:15558"/>
    </physiologicalReaction>
</comment>
<evidence type="ECO:0000259" key="16">
    <source>
        <dbReference type="PROSITE" id="PS50893"/>
    </source>
</evidence>
<organism evidence="17 18">
    <name type="scientific">Lacrimispora celerecrescens</name>
    <dbReference type="NCBI Taxonomy" id="29354"/>
    <lineage>
        <taxon>Bacteria</taxon>
        <taxon>Bacillati</taxon>
        <taxon>Bacillota</taxon>
        <taxon>Clostridia</taxon>
        <taxon>Lachnospirales</taxon>
        <taxon>Lachnospiraceae</taxon>
        <taxon>Lacrimispora</taxon>
    </lineage>
</organism>
<evidence type="ECO:0000256" key="1">
    <source>
        <dbReference type="ARBA" id="ARBA00004202"/>
    </source>
</evidence>
<sequence>MEEKKTVLSVKNLSVSFTQYERWIKRTTLLAVKDVSLTVREGELVAVVGSSGSGKSLLAHGVLGILPYNAAWSGEISYYGEKLTEKRMGQLRGKEIVLVPQSVSYLDPLMKAGAQIRNGKRDQGSMGESLKTLKRYGLDETVEKLYPFELSGGMTRRILISTAVMEKPKLVIADEPTPGLHLEAAKRVLSHFREMADEGAGVLLITHDLELALEVADRIVVFYAGTSVEEASASDFRDERLLRHPYSKALYMAMPDHGFCAAPGAQPYIKDRPSGCPYAPRCERREAKCLEKVDYVSLAGGMVRCVKAEEG</sequence>
<dbReference type="PROSITE" id="PS50893">
    <property type="entry name" value="ABC_TRANSPORTER_2"/>
    <property type="match status" value="1"/>
</dbReference>
<evidence type="ECO:0000256" key="2">
    <source>
        <dbReference type="ARBA" id="ARBA00005417"/>
    </source>
</evidence>
<evidence type="ECO:0000256" key="12">
    <source>
        <dbReference type="ARBA" id="ARBA00038669"/>
    </source>
</evidence>
<dbReference type="SUPFAM" id="SSF52540">
    <property type="entry name" value="P-loop containing nucleoside triphosphate hydrolases"/>
    <property type="match status" value="1"/>
</dbReference>
<keyword evidence="3" id="KW-0813">Transport</keyword>
<dbReference type="AlphaFoldDB" id="A0A084JSB9"/>
<evidence type="ECO:0000256" key="7">
    <source>
        <dbReference type="ARBA" id="ARBA00022840"/>
    </source>
</evidence>
<evidence type="ECO:0000256" key="8">
    <source>
        <dbReference type="ARBA" id="ARBA00022967"/>
    </source>
</evidence>
<keyword evidence="10" id="KW-0921">Nickel transport</keyword>
<dbReference type="InterPro" id="IPR003439">
    <property type="entry name" value="ABC_transporter-like_ATP-bd"/>
</dbReference>
<name>A0A084JSB9_9FIRM</name>
<comment type="subunit">
    <text evidence="12">The complex is composed of two ATP-binding proteins (NikD and NikE), two transmembrane proteins (NikB and NikC) and a solute-binding protein (NikA).</text>
</comment>
<dbReference type="Pfam" id="PF00005">
    <property type="entry name" value="ABC_tran"/>
    <property type="match status" value="1"/>
</dbReference>
<dbReference type="GO" id="GO:0015413">
    <property type="term" value="F:ABC-type nickel transporter activity"/>
    <property type="evidence" value="ECO:0007669"/>
    <property type="project" value="UniProtKB-EC"/>
</dbReference>
<dbReference type="PANTHER" id="PTHR43297">
    <property type="entry name" value="OLIGOPEPTIDE TRANSPORT ATP-BINDING PROTEIN APPD"/>
    <property type="match status" value="1"/>
</dbReference>
<keyword evidence="8" id="KW-1278">Translocase</keyword>
<evidence type="ECO:0000256" key="9">
    <source>
        <dbReference type="ARBA" id="ARBA00023065"/>
    </source>
</evidence>
<dbReference type="Proteomes" id="UP000028525">
    <property type="component" value="Unassembled WGS sequence"/>
</dbReference>
<protein>
    <recommendedName>
        <fullName evidence="14">Nickel import system ATP-binding protein NikD</fullName>
        <ecNumber evidence="13">7.2.2.11</ecNumber>
    </recommendedName>
</protein>
<dbReference type="Gene3D" id="3.40.50.300">
    <property type="entry name" value="P-loop containing nucleotide triphosphate hydrolases"/>
    <property type="match status" value="1"/>
</dbReference>
<dbReference type="EC" id="7.2.2.11" evidence="13"/>
<feature type="domain" description="ABC transporter" evidence="16">
    <location>
        <begin position="10"/>
        <end position="249"/>
    </location>
</feature>
<keyword evidence="11" id="KW-0472">Membrane</keyword>
<dbReference type="Pfam" id="PF08352">
    <property type="entry name" value="oligo_HPY"/>
    <property type="match status" value="1"/>
</dbReference>
<dbReference type="InterPro" id="IPR050388">
    <property type="entry name" value="ABC_Ni/Peptide_Import"/>
</dbReference>
<dbReference type="InterPro" id="IPR013563">
    <property type="entry name" value="Oligopep_ABC_C"/>
</dbReference>
<comment type="similarity">
    <text evidence="2">Belongs to the ABC transporter superfamily.</text>
</comment>
<evidence type="ECO:0000256" key="4">
    <source>
        <dbReference type="ARBA" id="ARBA00022475"/>
    </source>
</evidence>
<dbReference type="OrthoDB" id="9806285at2"/>
<keyword evidence="6" id="KW-0547">Nucleotide-binding</keyword>
<keyword evidence="9" id="KW-0406">Ion transport</keyword>
<dbReference type="STRING" id="29354.IO98_01370"/>
<dbReference type="CDD" id="cd03257">
    <property type="entry name" value="ABC_NikE_OppD_transporters"/>
    <property type="match status" value="1"/>
</dbReference>
<dbReference type="InterPro" id="IPR003593">
    <property type="entry name" value="AAA+_ATPase"/>
</dbReference>
<evidence type="ECO:0000256" key="14">
    <source>
        <dbReference type="ARBA" id="ARBA00044143"/>
    </source>
</evidence>
<dbReference type="InterPro" id="IPR027417">
    <property type="entry name" value="P-loop_NTPase"/>
</dbReference>
<gene>
    <name evidence="17" type="ORF">IO98_01370</name>
</gene>
<comment type="caution">
    <text evidence="17">The sequence shown here is derived from an EMBL/GenBank/DDBJ whole genome shotgun (WGS) entry which is preliminary data.</text>
</comment>
<keyword evidence="4" id="KW-1003">Cell membrane</keyword>
<dbReference type="GO" id="GO:0015833">
    <property type="term" value="P:peptide transport"/>
    <property type="evidence" value="ECO:0007669"/>
    <property type="project" value="InterPro"/>
</dbReference>
<keyword evidence="5" id="KW-0533">Nickel</keyword>
<evidence type="ECO:0000256" key="11">
    <source>
        <dbReference type="ARBA" id="ARBA00023136"/>
    </source>
</evidence>
<dbReference type="RefSeq" id="WP_038277288.1">
    <property type="nucleotide sequence ID" value="NZ_JPME01000002.1"/>
</dbReference>
<dbReference type="GO" id="GO:0005524">
    <property type="term" value="F:ATP binding"/>
    <property type="evidence" value="ECO:0007669"/>
    <property type="project" value="UniProtKB-KW"/>
</dbReference>
<dbReference type="EMBL" id="JPME01000002">
    <property type="protein sequence ID" value="KEZ91853.1"/>
    <property type="molecule type" value="Genomic_DNA"/>
</dbReference>
<evidence type="ECO:0000256" key="10">
    <source>
        <dbReference type="ARBA" id="ARBA00023112"/>
    </source>
</evidence>
<evidence type="ECO:0000256" key="15">
    <source>
        <dbReference type="ARBA" id="ARBA00048610"/>
    </source>
</evidence>
<evidence type="ECO:0000313" key="18">
    <source>
        <dbReference type="Proteomes" id="UP000028525"/>
    </source>
</evidence>
<evidence type="ECO:0000256" key="3">
    <source>
        <dbReference type="ARBA" id="ARBA00022448"/>
    </source>
</evidence>